<feature type="binding site" evidence="12">
    <location>
        <begin position="18"/>
        <end position="20"/>
    </location>
    <ligand>
        <name>substrate</name>
    </ligand>
</feature>
<keyword evidence="8 12" id="KW-0067">ATP-binding</keyword>
<keyword evidence="11 12" id="KW-0119">Carbohydrate metabolism</keyword>
<evidence type="ECO:0000259" key="13">
    <source>
        <dbReference type="Pfam" id="PF00294"/>
    </source>
</evidence>
<feature type="domain" description="Carbohydrate kinase PfkB" evidence="13">
    <location>
        <begin position="11"/>
        <end position="313"/>
    </location>
</feature>
<feature type="binding site" evidence="12">
    <location>
        <position position="271"/>
    </location>
    <ligand>
        <name>substrate</name>
    </ligand>
</feature>
<dbReference type="InterPro" id="IPR011611">
    <property type="entry name" value="PfkB_dom"/>
</dbReference>
<comment type="activity regulation">
    <text evidence="12">Activated by a monovalent cation that binds near, but not in, the active site. The most likely occupant of the site in vivo is potassium. Ion binding induces a conformational change that may alter substrate affinity.</text>
</comment>
<comment type="caution">
    <text evidence="12">Lacks conserved residue(s) required for the propagation of feature annotation.</text>
</comment>
<feature type="binding site" evidence="12">
    <location>
        <position position="301"/>
    </location>
    <ligand>
        <name>K(+)</name>
        <dbReference type="ChEBI" id="CHEBI:29103"/>
    </ligand>
</feature>
<organism evidence="14 15">
    <name type="scientific">Nguyenibacter vanlangensis</name>
    <dbReference type="NCBI Taxonomy" id="1216886"/>
    <lineage>
        <taxon>Bacteria</taxon>
        <taxon>Pseudomonadati</taxon>
        <taxon>Pseudomonadota</taxon>
        <taxon>Alphaproteobacteria</taxon>
        <taxon>Acetobacterales</taxon>
        <taxon>Acetobacteraceae</taxon>
        <taxon>Nguyenibacter</taxon>
    </lineage>
</organism>
<feature type="binding site" evidence="12">
    <location>
        <position position="267"/>
    </location>
    <ligand>
        <name>K(+)</name>
        <dbReference type="ChEBI" id="CHEBI:29103"/>
    </ligand>
</feature>
<comment type="pathway">
    <text evidence="12">Carbohydrate metabolism; D-ribose degradation; D-ribose 5-phosphate from beta-D-ribopyranose: step 2/2.</text>
</comment>
<evidence type="ECO:0000313" key="15">
    <source>
        <dbReference type="Proteomes" id="UP001449795"/>
    </source>
</evidence>
<dbReference type="SUPFAM" id="SSF53613">
    <property type="entry name" value="Ribokinase-like"/>
    <property type="match status" value="1"/>
</dbReference>
<evidence type="ECO:0000256" key="6">
    <source>
        <dbReference type="ARBA" id="ARBA00022741"/>
    </source>
</evidence>
<feature type="binding site" evidence="12">
    <location>
        <begin position="229"/>
        <end position="234"/>
    </location>
    <ligand>
        <name>ATP</name>
        <dbReference type="ChEBI" id="CHEBI:30616"/>
    </ligand>
</feature>
<evidence type="ECO:0000256" key="10">
    <source>
        <dbReference type="ARBA" id="ARBA00022958"/>
    </source>
</evidence>
<dbReference type="EMBL" id="CP152276">
    <property type="protein sequence ID" value="XAE42890.1"/>
    <property type="molecule type" value="Genomic_DNA"/>
</dbReference>
<protein>
    <recommendedName>
        <fullName evidence="3 12">Ribokinase</fullName>
        <shortName evidence="12">RK</shortName>
        <ecNumber evidence="2 12">2.7.1.15</ecNumber>
    </recommendedName>
</protein>
<keyword evidence="5 12" id="KW-0479">Metal-binding</keyword>
<dbReference type="PROSITE" id="PS00584">
    <property type="entry name" value="PFKB_KINASES_2"/>
    <property type="match status" value="1"/>
</dbReference>
<dbReference type="CDD" id="cd01174">
    <property type="entry name" value="ribokinase"/>
    <property type="match status" value="1"/>
</dbReference>
<gene>
    <name evidence="12" type="primary">rbsK</name>
    <name evidence="14" type="ORF">AAC691_22130</name>
</gene>
<dbReference type="InterPro" id="IPR002139">
    <property type="entry name" value="Ribo/fructo_kinase"/>
</dbReference>
<comment type="subcellular location">
    <subcellularLocation>
        <location evidence="12">Cytoplasm</location>
    </subcellularLocation>
</comment>
<feature type="binding site" evidence="12">
    <location>
        <position position="304"/>
    </location>
    <ligand>
        <name>K(+)</name>
        <dbReference type="ChEBI" id="CHEBI:29103"/>
    </ligand>
</feature>
<feature type="binding site" evidence="12">
    <location>
        <position position="306"/>
    </location>
    <ligand>
        <name>K(+)</name>
        <dbReference type="ChEBI" id="CHEBI:29103"/>
    </ligand>
</feature>
<dbReference type="PANTHER" id="PTHR10584:SF166">
    <property type="entry name" value="RIBOKINASE"/>
    <property type="match status" value="1"/>
</dbReference>
<comment type="similarity">
    <text evidence="1">Belongs to the carbohydrate kinase pfkB family.</text>
</comment>
<dbReference type="HAMAP" id="MF_01987">
    <property type="entry name" value="Ribokinase"/>
    <property type="match status" value="1"/>
</dbReference>
<evidence type="ECO:0000256" key="5">
    <source>
        <dbReference type="ARBA" id="ARBA00022723"/>
    </source>
</evidence>
<evidence type="ECO:0000256" key="3">
    <source>
        <dbReference type="ARBA" id="ARBA00016943"/>
    </source>
</evidence>
<dbReference type="InterPro" id="IPR011877">
    <property type="entry name" value="Ribokinase"/>
</dbReference>
<comment type="function">
    <text evidence="12">Catalyzes the phosphorylation of ribose at O-5 in a reaction requiring ATP and magnesium. The resulting D-ribose-5-phosphate can then be used either for sythesis of nucleotides, histidine, and tryptophan, or as a component of the pentose phosphate pathway.</text>
</comment>
<keyword evidence="4 12" id="KW-0808">Transferase</keyword>
<dbReference type="PROSITE" id="PS00583">
    <property type="entry name" value="PFKB_KINASES_1"/>
    <property type="match status" value="1"/>
</dbReference>
<evidence type="ECO:0000256" key="11">
    <source>
        <dbReference type="ARBA" id="ARBA00023277"/>
    </source>
</evidence>
<dbReference type="RefSeq" id="WP_342628510.1">
    <property type="nucleotide sequence ID" value="NZ_CP152276.1"/>
</dbReference>
<feature type="active site" description="Proton acceptor" evidence="12">
    <location>
        <position position="271"/>
    </location>
</feature>
<name>A0ABZ3D584_9PROT</name>
<keyword evidence="6 12" id="KW-0547">Nucleotide-binding</keyword>
<feature type="binding site" evidence="12">
    <location>
        <position position="193"/>
    </location>
    <ligand>
        <name>ATP</name>
        <dbReference type="ChEBI" id="CHEBI:30616"/>
    </ligand>
</feature>
<evidence type="ECO:0000256" key="12">
    <source>
        <dbReference type="HAMAP-Rule" id="MF_01987"/>
    </source>
</evidence>
<evidence type="ECO:0000256" key="8">
    <source>
        <dbReference type="ARBA" id="ARBA00022840"/>
    </source>
</evidence>
<dbReference type="Pfam" id="PF00294">
    <property type="entry name" value="PfkB"/>
    <property type="match status" value="1"/>
</dbReference>
<dbReference type="PANTHER" id="PTHR10584">
    <property type="entry name" value="SUGAR KINASE"/>
    <property type="match status" value="1"/>
</dbReference>
<feature type="binding site" evidence="12">
    <location>
        <position position="265"/>
    </location>
    <ligand>
        <name>K(+)</name>
        <dbReference type="ChEBI" id="CHEBI:29103"/>
    </ligand>
</feature>
<dbReference type="Gene3D" id="3.40.1190.20">
    <property type="match status" value="1"/>
</dbReference>
<keyword evidence="7 12" id="KW-0418">Kinase</keyword>
<keyword evidence="15" id="KW-1185">Reference proteome</keyword>
<evidence type="ECO:0000256" key="9">
    <source>
        <dbReference type="ARBA" id="ARBA00022842"/>
    </source>
</evidence>
<reference evidence="14 15" key="1">
    <citation type="submission" date="2024-04" db="EMBL/GenBank/DDBJ databases">
        <title>Complete genome sequence of Nguyenibacter vanlangesis HBCM-1154, a strain capable of nitrogen fixation, IAA production, and phosphorus solubilization isolated from sugarcane soil.</title>
        <authorList>
            <person name="MY HANH P."/>
        </authorList>
    </citation>
    <scope>NUCLEOTIDE SEQUENCE [LARGE SCALE GENOMIC DNA]</scope>
    <source>
        <strain evidence="14 15">HBCM 1154</strain>
    </source>
</reference>
<sequence>MAERPSKCHPLVVFGSVNIDMVARLHTLPVPGETLHAQGAHLGLGGKGANQAVAVARLGAPVTLAGRMGDDMFAGFAADALRRFGVSDSHLFRAPAQMTGLAMICTDAAGENTIVVAGGANLAMDDTDVARLAACLTPDSIVLMQCEIPLPVLLAAARRAAALGATLILDPAPVPPGGLPDEAFRLATLMTPNETETERLTGIRPHDPDSARRAAHALHSRGLRQAIVKLGAQGVFFSDDTRQDDTRQNGPRQGFVRPFRVTAIDSVAAGDCFNGGLAVALARGQDLAAATRFAAACGALATTRKGASDAAPTLAEVESLLAAQPE</sequence>
<feature type="binding site" evidence="12">
    <location>
        <begin position="46"/>
        <end position="50"/>
    </location>
    <ligand>
        <name>substrate</name>
    </ligand>
</feature>
<comment type="similarity">
    <text evidence="12">Belongs to the carbohydrate kinase PfkB family. Ribokinase subfamily.</text>
</comment>
<dbReference type="InterPro" id="IPR029056">
    <property type="entry name" value="Ribokinase-like"/>
</dbReference>
<evidence type="ECO:0000313" key="14">
    <source>
        <dbReference type="EMBL" id="XAE42890.1"/>
    </source>
</evidence>
<comment type="subunit">
    <text evidence="12">Homodimer.</text>
</comment>
<dbReference type="GO" id="GO:0016301">
    <property type="term" value="F:kinase activity"/>
    <property type="evidence" value="ECO:0007669"/>
    <property type="project" value="UniProtKB-KW"/>
</dbReference>
<evidence type="ECO:0000256" key="1">
    <source>
        <dbReference type="ARBA" id="ARBA00005380"/>
    </source>
</evidence>
<proteinExistence type="inferred from homology"/>
<feature type="binding site" evidence="12">
    <location>
        <begin position="270"/>
        <end position="271"/>
    </location>
    <ligand>
        <name>ATP</name>
        <dbReference type="ChEBI" id="CHEBI:30616"/>
    </ligand>
</feature>
<evidence type="ECO:0000256" key="4">
    <source>
        <dbReference type="ARBA" id="ARBA00022679"/>
    </source>
</evidence>
<accession>A0ABZ3D584</accession>
<feature type="binding site" evidence="12">
    <location>
        <position position="147"/>
    </location>
    <ligand>
        <name>substrate</name>
    </ligand>
</feature>
<dbReference type="InterPro" id="IPR002173">
    <property type="entry name" value="Carboh/pur_kinase_PfkB_CS"/>
</dbReference>
<evidence type="ECO:0000256" key="7">
    <source>
        <dbReference type="ARBA" id="ARBA00022777"/>
    </source>
</evidence>
<dbReference type="PRINTS" id="PR00990">
    <property type="entry name" value="RIBOKINASE"/>
</dbReference>
<evidence type="ECO:0000256" key="2">
    <source>
        <dbReference type="ARBA" id="ARBA00012035"/>
    </source>
</evidence>
<keyword evidence="9 12" id="KW-0460">Magnesium</keyword>
<comment type="catalytic activity">
    <reaction evidence="12">
        <text>D-ribose + ATP = D-ribose 5-phosphate + ADP + H(+)</text>
        <dbReference type="Rhea" id="RHEA:13697"/>
        <dbReference type="ChEBI" id="CHEBI:15378"/>
        <dbReference type="ChEBI" id="CHEBI:30616"/>
        <dbReference type="ChEBI" id="CHEBI:47013"/>
        <dbReference type="ChEBI" id="CHEBI:78346"/>
        <dbReference type="ChEBI" id="CHEBI:456216"/>
        <dbReference type="EC" id="2.7.1.15"/>
    </reaction>
</comment>
<keyword evidence="10 12" id="KW-0630">Potassium</keyword>
<keyword evidence="12" id="KW-0963">Cytoplasm</keyword>
<dbReference type="Proteomes" id="UP001449795">
    <property type="component" value="Chromosome"/>
</dbReference>
<comment type="cofactor">
    <cofactor evidence="12">
        <name>Mg(2+)</name>
        <dbReference type="ChEBI" id="CHEBI:18420"/>
    </cofactor>
    <text evidence="12">Requires a divalent cation, most likely magnesium in vivo, as an electrophilic catalyst to aid phosphoryl group transfer. It is the chelate of the metal and the nucleotide that is the actual substrate.</text>
</comment>
<dbReference type="EC" id="2.7.1.15" evidence="2 12"/>